<keyword evidence="4" id="KW-1185">Reference proteome</keyword>
<organism evidence="3 4">
    <name type="scientific">Thauera sinica</name>
    <dbReference type="NCBI Taxonomy" id="2665146"/>
    <lineage>
        <taxon>Bacteria</taxon>
        <taxon>Pseudomonadati</taxon>
        <taxon>Pseudomonadota</taxon>
        <taxon>Betaproteobacteria</taxon>
        <taxon>Rhodocyclales</taxon>
        <taxon>Zoogloeaceae</taxon>
        <taxon>Thauera</taxon>
    </lineage>
</organism>
<feature type="region of interest" description="Disordered" evidence="1">
    <location>
        <begin position="314"/>
        <end position="339"/>
    </location>
</feature>
<keyword evidence="2" id="KW-0732">Signal</keyword>
<reference evidence="4" key="1">
    <citation type="journal article" date="2019" name="Int. J. Syst. Evol. Microbiol.">
        <title>The Global Catalogue of Microorganisms (GCM) 10K type strain sequencing project: providing services to taxonomists for standard genome sequencing and annotation.</title>
        <authorList>
            <consortium name="The Broad Institute Genomics Platform"/>
            <consortium name="The Broad Institute Genome Sequencing Center for Infectious Disease"/>
            <person name="Wu L."/>
            <person name="Ma J."/>
        </authorList>
    </citation>
    <scope>NUCLEOTIDE SEQUENCE [LARGE SCALE GENOMIC DNA]</scope>
    <source>
        <strain evidence="4">SHR3</strain>
    </source>
</reference>
<protein>
    <recommendedName>
        <fullName evidence="5">Cytochrome c domain-containing protein</fullName>
    </recommendedName>
</protein>
<evidence type="ECO:0008006" key="5">
    <source>
        <dbReference type="Google" id="ProtNLM"/>
    </source>
</evidence>
<dbReference type="Proteomes" id="UP001595974">
    <property type="component" value="Unassembled WGS sequence"/>
</dbReference>
<evidence type="ECO:0000256" key="1">
    <source>
        <dbReference type="SAM" id="MobiDB-lite"/>
    </source>
</evidence>
<feature type="chain" id="PRO_5047146906" description="Cytochrome c domain-containing protein" evidence="2">
    <location>
        <begin position="23"/>
        <end position="734"/>
    </location>
</feature>
<evidence type="ECO:0000313" key="3">
    <source>
        <dbReference type="EMBL" id="MFC5770015.1"/>
    </source>
</evidence>
<feature type="compositionally biased region" description="Low complexity" evidence="1">
    <location>
        <begin position="21"/>
        <end position="35"/>
    </location>
</feature>
<dbReference type="EMBL" id="JBHSOG010000045">
    <property type="protein sequence ID" value="MFC5770015.1"/>
    <property type="molecule type" value="Genomic_DNA"/>
</dbReference>
<name>A0ABW1ARX6_9RHOO</name>
<accession>A0ABW1ARX6</accession>
<proteinExistence type="predicted"/>
<evidence type="ECO:0000256" key="2">
    <source>
        <dbReference type="SAM" id="SignalP"/>
    </source>
</evidence>
<sequence length="734" mass="76682">MLRWTSLLAALTLALAPSPDGANAGGAAQPAGAIEPPGPDLPPAGRSLFDELFGADADGASRLPFPFPALLQRIAQQLDAGQPSGGLSVVLIPLGRSLQRHAAGDVDAFRHPRVVAAVTGEPPAAAPPGHPYLRDRLYVAYHEKAAALEVISYNEAAGRFEFQLVRNYREGAAPEPGYANRTLCLACHHNAAPIFSRQSWDETSASTPVAARLAATGLPYYGLAWRHGVDVPDAIDTAAARANLLGTAQRLWREGCAAPDRKAAVACRAEALRQALRHRLTDGRSTTAERRARRPALVEPLLANWRQRWPAGLAIPDPSLPNRQPFAGIEGGRPQPSDDELRRYADIAAAFDPLALRAPLETWPGRSAADAGRFVAALSMFFSRADVAAIDRALSVLSASPAAATARAAERGNPALAALADGRMASIRHIALSCSGRKTTDHGRLDLDCAGADGARLQARLVLKAGMATGGTADRLVLPGNDAIGAVALKPAANRRQRAGAETMRFIPDRGGRTVRTAGGEAIRRIDIPRPAANAAAPATATLELVADLAPLDVAIDRLAQATLAGRSDALDDLPLRRSALLPALLTDLGTPAPAPPSAAPSAPRLADPPAARDGAWPPELQPFARQCGQCHAAATAFPPGFLRGGDEQVRGRIAACAERMLFRLAMNARPPAARPKTPMPPPAAAHAAAFAQSPDYPAMTALLEGLLAQRALAPAGVLARPYATLAPCTAGAE</sequence>
<evidence type="ECO:0000313" key="4">
    <source>
        <dbReference type="Proteomes" id="UP001595974"/>
    </source>
</evidence>
<dbReference type="RefSeq" id="WP_385961202.1">
    <property type="nucleotide sequence ID" value="NZ_JBHSOG010000045.1"/>
</dbReference>
<comment type="caution">
    <text evidence="3">The sequence shown here is derived from an EMBL/GenBank/DDBJ whole genome shotgun (WGS) entry which is preliminary data.</text>
</comment>
<feature type="compositionally biased region" description="Low complexity" evidence="1">
    <location>
        <begin position="600"/>
        <end position="614"/>
    </location>
</feature>
<gene>
    <name evidence="3" type="ORF">ACFPTN_11580</name>
</gene>
<feature type="region of interest" description="Disordered" evidence="1">
    <location>
        <begin position="592"/>
        <end position="620"/>
    </location>
</feature>
<feature type="region of interest" description="Disordered" evidence="1">
    <location>
        <begin position="21"/>
        <end position="41"/>
    </location>
</feature>
<feature type="signal peptide" evidence="2">
    <location>
        <begin position="1"/>
        <end position="22"/>
    </location>
</feature>